<organism evidence="3 4">
    <name type="scientific">Galleria mellonella</name>
    <name type="common">Greater wax moth</name>
    <dbReference type="NCBI Taxonomy" id="7137"/>
    <lineage>
        <taxon>Eukaryota</taxon>
        <taxon>Metazoa</taxon>
        <taxon>Ecdysozoa</taxon>
        <taxon>Arthropoda</taxon>
        <taxon>Hexapoda</taxon>
        <taxon>Insecta</taxon>
        <taxon>Pterygota</taxon>
        <taxon>Neoptera</taxon>
        <taxon>Endopterygota</taxon>
        <taxon>Lepidoptera</taxon>
        <taxon>Glossata</taxon>
        <taxon>Ditrysia</taxon>
        <taxon>Pyraloidea</taxon>
        <taxon>Pyralidae</taxon>
        <taxon>Galleriinae</taxon>
        <taxon>Galleria</taxon>
    </lineage>
</organism>
<reference evidence="4 5" key="1">
    <citation type="submission" date="2025-05" db="UniProtKB">
        <authorList>
            <consortium name="RefSeq"/>
        </authorList>
    </citation>
    <scope>IDENTIFICATION</scope>
    <source>
        <tissue evidence="4 5">Whole larvae</tissue>
    </source>
</reference>
<keyword evidence="3" id="KW-1185">Reference proteome</keyword>
<gene>
    <name evidence="4 5 6" type="primary">LOC113522740</name>
</gene>
<sequence>MGWEWCLLALLGIVVAQGPEKRRTGNVCSVDMDCPDNAFCRQSSYCVCKDGFVYAAVNSTHKGCLKEGRFGESCAQHIQCHSTMGVHAQCSPNGLCACMPNAHLEDERCYETAVVGERCLVDQNCYLGQTGPDRQAFCVRGYCTCQLQYSPRDNGTRCVRDATLGEPCEDQLQCAGAGLQCQGTCRCRERWVANNHTNSCVEAVKALNDPCEYDVQCAGLVGAGDSMPAASLALCLGGTCSCAYSAHAAGSPPRCWPRRRPGQDCRRDEECVSEEDEPGYCLSGRCTCKTCAPDASDFGGANTLPRPTLLAAAILSIAAILRQ</sequence>
<dbReference type="RefSeq" id="XP_026764337.2">
    <property type="nucleotide sequence ID" value="XM_026908536.3"/>
</dbReference>
<feature type="domain" description="EB" evidence="2">
    <location>
        <begin position="98"/>
        <end position="158"/>
    </location>
</feature>
<evidence type="ECO:0000259" key="2">
    <source>
        <dbReference type="Pfam" id="PF01683"/>
    </source>
</evidence>
<proteinExistence type="predicted"/>
<name>A0A6J1X913_GALME</name>
<accession>A0A6J1X913</accession>
<dbReference type="Proteomes" id="UP001652740">
    <property type="component" value="Unplaced"/>
</dbReference>
<feature type="signal peptide" evidence="1">
    <location>
        <begin position="1"/>
        <end position="16"/>
    </location>
</feature>
<dbReference type="AlphaFoldDB" id="A0A6J1X913"/>
<evidence type="ECO:0000313" key="3">
    <source>
        <dbReference type="Proteomes" id="UP001652740"/>
    </source>
</evidence>
<evidence type="ECO:0000313" key="5">
    <source>
        <dbReference type="RefSeq" id="XP_031769825.2"/>
    </source>
</evidence>
<dbReference type="InterPro" id="IPR006149">
    <property type="entry name" value="EB_dom"/>
</dbReference>
<protein>
    <submittedName>
        <fullName evidence="4 5">Multiple epidermal growth factor-like domains protein 10</fullName>
    </submittedName>
</protein>
<dbReference type="RefSeq" id="XP_031769825.2">
    <property type="nucleotide sequence ID" value="XM_031913965.2"/>
</dbReference>
<dbReference type="KEGG" id="gmw:113522740"/>
<keyword evidence="1" id="KW-0732">Signal</keyword>
<feature type="chain" id="PRO_5044639811" evidence="1">
    <location>
        <begin position="17"/>
        <end position="323"/>
    </location>
</feature>
<dbReference type="RefSeq" id="XP_052757788.1">
    <property type="nucleotide sequence ID" value="XM_052901828.1"/>
</dbReference>
<evidence type="ECO:0000313" key="4">
    <source>
        <dbReference type="RefSeq" id="XP_026764337.2"/>
    </source>
</evidence>
<dbReference type="PANTHER" id="PTHR39069">
    <property type="entry name" value="ECDYSONE-INDUCIBLE GENE E1, ISOFORM A"/>
    <property type="match status" value="1"/>
</dbReference>
<evidence type="ECO:0000313" key="6">
    <source>
        <dbReference type="RefSeq" id="XP_052757788.1"/>
    </source>
</evidence>
<dbReference type="GeneID" id="113522740"/>
<dbReference type="Pfam" id="PF01683">
    <property type="entry name" value="EB"/>
    <property type="match status" value="1"/>
</dbReference>
<evidence type="ECO:0000256" key="1">
    <source>
        <dbReference type="SAM" id="SignalP"/>
    </source>
</evidence>
<dbReference type="PANTHER" id="PTHR39069:SF9">
    <property type="entry name" value="EB DOMAIN-CONTAINING PROTEIN"/>
    <property type="match status" value="1"/>
</dbReference>